<sequence length="271" mass="30832">MKADVCIIRVSYSDLLAEMERSTVTVTALLHVLLLSQTKIYGAEIEMKVRPGDNITLYCDRPLTRGFTIVWIRNCSHEHQPPLVLDHKIMYEEDSPHFSFRQNPNIDSLDLHINNITASDLGLYYCAEIIRKVNEDKNSSTYTSAIYYYGKQTTRLSFAGTASSEPSSTVSPPPVSDCFLCWMLLFSVCPVCVLFCLICVYCLCQKKTTDRGTDDKDKIRSRATPEGDDDEVCYASLDVTTRRPKRIKKKQPQNSDFSTYAQVRTDTVQNF</sequence>
<feature type="compositionally biased region" description="Basic and acidic residues" evidence="1">
    <location>
        <begin position="209"/>
        <end position="225"/>
    </location>
</feature>
<accession>A0A9W7WZJ3</accession>
<dbReference type="SUPFAM" id="SSF48726">
    <property type="entry name" value="Immunoglobulin"/>
    <property type="match status" value="1"/>
</dbReference>
<keyword evidence="2" id="KW-0812">Transmembrane</keyword>
<evidence type="ECO:0000313" key="5">
    <source>
        <dbReference type="Proteomes" id="UP001059041"/>
    </source>
</evidence>
<dbReference type="Pfam" id="PF07686">
    <property type="entry name" value="V-set"/>
    <property type="match status" value="1"/>
</dbReference>
<dbReference type="InterPro" id="IPR036179">
    <property type="entry name" value="Ig-like_dom_sf"/>
</dbReference>
<dbReference type="EMBL" id="JAFHDT010000004">
    <property type="protein sequence ID" value="KAI7811070.1"/>
    <property type="molecule type" value="Genomic_DNA"/>
</dbReference>
<keyword evidence="2" id="KW-1133">Transmembrane helix</keyword>
<name>A0A9W7WZJ3_TRIRA</name>
<evidence type="ECO:0000313" key="4">
    <source>
        <dbReference type="EMBL" id="KAI7811070.1"/>
    </source>
</evidence>
<feature type="region of interest" description="Disordered" evidence="1">
    <location>
        <begin position="209"/>
        <end position="230"/>
    </location>
</feature>
<feature type="domain" description="Ig-like" evidence="3">
    <location>
        <begin position="38"/>
        <end position="126"/>
    </location>
</feature>
<dbReference type="InterPro" id="IPR003599">
    <property type="entry name" value="Ig_sub"/>
</dbReference>
<comment type="caution">
    <text evidence="4">The sequence shown here is derived from an EMBL/GenBank/DDBJ whole genome shotgun (WGS) entry which is preliminary data.</text>
</comment>
<organism evidence="4 5">
    <name type="scientific">Triplophysa rosa</name>
    <name type="common">Cave loach</name>
    <dbReference type="NCBI Taxonomy" id="992332"/>
    <lineage>
        <taxon>Eukaryota</taxon>
        <taxon>Metazoa</taxon>
        <taxon>Chordata</taxon>
        <taxon>Craniata</taxon>
        <taxon>Vertebrata</taxon>
        <taxon>Euteleostomi</taxon>
        <taxon>Actinopterygii</taxon>
        <taxon>Neopterygii</taxon>
        <taxon>Teleostei</taxon>
        <taxon>Ostariophysi</taxon>
        <taxon>Cypriniformes</taxon>
        <taxon>Nemacheilidae</taxon>
        <taxon>Triplophysa</taxon>
    </lineage>
</organism>
<dbReference type="InterPro" id="IPR013106">
    <property type="entry name" value="Ig_V-set"/>
</dbReference>
<keyword evidence="5" id="KW-1185">Reference proteome</keyword>
<proteinExistence type="predicted"/>
<reference evidence="4" key="1">
    <citation type="submission" date="2021-02" db="EMBL/GenBank/DDBJ databases">
        <title>Comparative genomics reveals that relaxation of natural selection precedes convergent phenotypic evolution of cavefish.</title>
        <authorList>
            <person name="Peng Z."/>
        </authorList>
    </citation>
    <scope>NUCLEOTIDE SEQUENCE</scope>
    <source>
        <tissue evidence="4">Muscle</tissue>
    </source>
</reference>
<dbReference type="PROSITE" id="PS50835">
    <property type="entry name" value="IG_LIKE"/>
    <property type="match status" value="1"/>
</dbReference>
<dbReference type="Gene3D" id="2.60.40.10">
    <property type="entry name" value="Immunoglobulins"/>
    <property type="match status" value="1"/>
</dbReference>
<dbReference type="Proteomes" id="UP001059041">
    <property type="component" value="Linkage Group LG4"/>
</dbReference>
<dbReference type="SMART" id="SM00409">
    <property type="entry name" value="IG"/>
    <property type="match status" value="1"/>
</dbReference>
<protein>
    <recommendedName>
        <fullName evidence="3">Ig-like domain-containing protein</fullName>
    </recommendedName>
</protein>
<keyword evidence="2" id="KW-0472">Membrane</keyword>
<dbReference type="AlphaFoldDB" id="A0A9W7WZJ3"/>
<evidence type="ECO:0000256" key="1">
    <source>
        <dbReference type="SAM" id="MobiDB-lite"/>
    </source>
</evidence>
<dbReference type="InterPro" id="IPR013783">
    <property type="entry name" value="Ig-like_fold"/>
</dbReference>
<feature type="transmembrane region" description="Helical" evidence="2">
    <location>
        <begin position="182"/>
        <end position="204"/>
    </location>
</feature>
<evidence type="ECO:0000256" key="2">
    <source>
        <dbReference type="SAM" id="Phobius"/>
    </source>
</evidence>
<gene>
    <name evidence="4" type="ORF">IRJ41_009988</name>
</gene>
<dbReference type="InterPro" id="IPR007110">
    <property type="entry name" value="Ig-like_dom"/>
</dbReference>
<evidence type="ECO:0000259" key="3">
    <source>
        <dbReference type="PROSITE" id="PS50835"/>
    </source>
</evidence>